<dbReference type="FunCoup" id="A0A6I8V2C2">
    <property type="interactions" value="6"/>
</dbReference>
<proteinExistence type="predicted"/>
<feature type="chain" id="PRO_5026066643" description="Chitin-binding type-2 domain-containing protein" evidence="1">
    <location>
        <begin position="22"/>
        <end position="104"/>
    </location>
</feature>
<evidence type="ECO:0000313" key="3">
    <source>
        <dbReference type="RefSeq" id="XP_002137088.2"/>
    </source>
</evidence>
<evidence type="ECO:0000256" key="1">
    <source>
        <dbReference type="SAM" id="SignalP"/>
    </source>
</evidence>
<reference evidence="2" key="1">
    <citation type="submission" date="2024-06" db="UniProtKB">
        <authorList>
            <consortium name="RefSeq"/>
        </authorList>
    </citation>
    <scope>NUCLEOTIDE SEQUENCE [LARGE SCALE GENOMIC DNA]</scope>
    <source>
        <strain evidence="2">MV2-25</strain>
    </source>
</reference>
<name>A0A6I8V2C2_DROPS</name>
<dbReference type="RefSeq" id="XP_002137088.2">
    <property type="nucleotide sequence ID" value="XM_002137052.3"/>
</dbReference>
<protein>
    <recommendedName>
        <fullName evidence="4">Chitin-binding type-2 domain-containing protein</fullName>
    </recommendedName>
</protein>
<sequence length="104" mass="11338">MNFLHLFTLFFVLCLGSLSSGASVGQKPTGQPGCQTDLEITVATYPHFYLKNAYWICTTKDVPATLAACPKPSAWLDAVKACVPWSEWYWSPTALPPSEPLATA</sequence>
<organism evidence="2 3">
    <name type="scientific">Drosophila pseudoobscura pseudoobscura</name>
    <name type="common">Fruit fly</name>
    <dbReference type="NCBI Taxonomy" id="46245"/>
    <lineage>
        <taxon>Eukaryota</taxon>
        <taxon>Metazoa</taxon>
        <taxon>Ecdysozoa</taxon>
        <taxon>Arthropoda</taxon>
        <taxon>Hexapoda</taxon>
        <taxon>Insecta</taxon>
        <taxon>Pterygota</taxon>
        <taxon>Neoptera</taxon>
        <taxon>Endopterygota</taxon>
        <taxon>Diptera</taxon>
        <taxon>Brachycera</taxon>
        <taxon>Muscomorpha</taxon>
        <taxon>Ephydroidea</taxon>
        <taxon>Drosophilidae</taxon>
        <taxon>Drosophila</taxon>
        <taxon>Sophophora</taxon>
    </lineage>
</organism>
<evidence type="ECO:0000313" key="2">
    <source>
        <dbReference type="Proteomes" id="UP000001819"/>
    </source>
</evidence>
<dbReference type="InParanoid" id="A0A6I8V2C2"/>
<dbReference type="KEGG" id="dpo:6896901"/>
<keyword evidence="2" id="KW-1185">Reference proteome</keyword>
<dbReference type="PANTHER" id="PTHR20987:SF0">
    <property type="entry name" value="CHITIN-BINDING TYPE-2 DOMAIN-CONTAINING PROTEIN-RELATED"/>
    <property type="match status" value="1"/>
</dbReference>
<reference evidence="3" key="2">
    <citation type="submission" date="2025-08" db="UniProtKB">
        <authorList>
            <consortium name="RefSeq"/>
        </authorList>
    </citation>
    <scope>IDENTIFICATION</scope>
    <source>
        <strain evidence="3">MV-25-SWS-2005</strain>
        <tissue evidence="3">Whole body</tissue>
    </source>
</reference>
<keyword evidence="1" id="KW-0732">Signal</keyword>
<dbReference type="PANTHER" id="PTHR20987">
    <property type="entry name" value="CHITIN-BINDING TYPE-2 DOMAIN-CONTAINING PROTEIN-RELATED"/>
    <property type="match status" value="1"/>
</dbReference>
<dbReference type="AlphaFoldDB" id="A0A6I8V2C2"/>
<feature type="signal peptide" evidence="1">
    <location>
        <begin position="1"/>
        <end position="21"/>
    </location>
</feature>
<dbReference type="Proteomes" id="UP000001819">
    <property type="component" value="Chromosome 2"/>
</dbReference>
<gene>
    <name evidence="3" type="primary">LOC6896901</name>
</gene>
<evidence type="ECO:0008006" key="4">
    <source>
        <dbReference type="Google" id="ProtNLM"/>
    </source>
</evidence>
<accession>A0A6I8V2C2</accession>